<dbReference type="CDD" id="cd02696">
    <property type="entry name" value="MurNAc-LAA"/>
    <property type="match status" value="1"/>
</dbReference>
<dbReference type="InterPro" id="IPR002508">
    <property type="entry name" value="MurNAc-LAA_cat"/>
</dbReference>
<gene>
    <name evidence="3" type="ORF">TEGL_19530</name>
</gene>
<dbReference type="SMART" id="SM00646">
    <property type="entry name" value="Ami_3"/>
    <property type="match status" value="1"/>
</dbReference>
<organism evidence="3 4">
    <name type="scientific">Terrisporobacter glycolicus ATCC 14880 = DSM 1288</name>
    <dbReference type="NCBI Taxonomy" id="1121315"/>
    <lineage>
        <taxon>Bacteria</taxon>
        <taxon>Bacillati</taxon>
        <taxon>Bacillota</taxon>
        <taxon>Clostridia</taxon>
        <taxon>Peptostreptococcales</taxon>
        <taxon>Peptostreptococcaceae</taxon>
        <taxon>Terrisporobacter</taxon>
    </lineage>
</organism>
<dbReference type="EMBL" id="CP117523">
    <property type="protein sequence ID" value="WWD83541.1"/>
    <property type="molecule type" value="Genomic_DNA"/>
</dbReference>
<evidence type="ECO:0000259" key="2">
    <source>
        <dbReference type="SMART" id="SM00646"/>
    </source>
</evidence>
<keyword evidence="4" id="KW-1185">Reference proteome</keyword>
<dbReference type="Gene3D" id="3.40.630.40">
    <property type="entry name" value="Zn-dependent exopeptidases"/>
    <property type="match status" value="1"/>
</dbReference>
<protein>
    <recommendedName>
        <fullName evidence="2">MurNAc-LAA domain-containing protein</fullName>
    </recommendedName>
</protein>
<accession>A0ABZ2EVQ5</accession>
<evidence type="ECO:0000313" key="4">
    <source>
        <dbReference type="Proteomes" id="UP001348492"/>
    </source>
</evidence>
<name>A0ABZ2EVQ5_9FIRM</name>
<dbReference type="PANTHER" id="PTHR30404:SF0">
    <property type="entry name" value="N-ACETYLMURAMOYL-L-ALANINE AMIDASE AMIC"/>
    <property type="match status" value="1"/>
</dbReference>
<evidence type="ECO:0000313" key="3">
    <source>
        <dbReference type="EMBL" id="WWD83541.1"/>
    </source>
</evidence>
<sequence length="305" mass="34471">MGKKYLIALDDGHGMETPGKRTPPLKNDLYIDGKLIRKKGEVIKENEFNRAVVKYLEKALKRCGFDVLLVAPGDSDVPLKTRVIRANSAGADAYVSKHYNAVGEKWQSKVKGPVTIIHYNSSSKSKELAKNVHEELWKLHKDYNCKNFGVGKDTDISGFSLYVLRNTKMPAILTESGFMDNMTEAVKMLDPTFQKLDAEGTCKGICKTFGVKYIDPNNEENEDKNEDEKNNEEYYTSVKYIKVKVKELNIRNSASWEKNAISGTVKKNEIFTVVKKIKAGNSYMYKLKSGYFISADSKYVESIVK</sequence>
<dbReference type="Proteomes" id="UP001348492">
    <property type="component" value="Chromosome"/>
</dbReference>
<dbReference type="Pfam" id="PF01520">
    <property type="entry name" value="Amidase_3"/>
    <property type="match status" value="1"/>
</dbReference>
<reference evidence="3 4" key="1">
    <citation type="journal article" date="2023" name="PLoS ONE">
        <title>Genome-based metabolic and phylogenomic analysis of three Terrisporobacter species.</title>
        <authorList>
            <person name="Boer T."/>
            <person name="Bengelsdorf F.R."/>
            <person name="Bomeke M."/>
            <person name="Daniel R."/>
            <person name="Poehlein A."/>
        </authorList>
    </citation>
    <scope>NUCLEOTIDE SEQUENCE [LARGE SCALE GENOMIC DNA]</scope>
    <source>
        <strain evidence="3 4">DSM 1288</strain>
    </source>
</reference>
<feature type="domain" description="MurNAc-LAA" evidence="2">
    <location>
        <begin position="83"/>
        <end position="206"/>
    </location>
</feature>
<keyword evidence="1" id="KW-0378">Hydrolase</keyword>
<proteinExistence type="predicted"/>
<dbReference type="RefSeq" id="WP_018591034.1">
    <property type="nucleotide sequence ID" value="NZ_CP117523.1"/>
</dbReference>
<dbReference type="PANTHER" id="PTHR30404">
    <property type="entry name" value="N-ACETYLMURAMOYL-L-ALANINE AMIDASE"/>
    <property type="match status" value="1"/>
</dbReference>
<dbReference type="InterPro" id="IPR050695">
    <property type="entry name" value="N-acetylmuramoyl_amidase_3"/>
</dbReference>
<dbReference type="SUPFAM" id="SSF53187">
    <property type="entry name" value="Zn-dependent exopeptidases"/>
    <property type="match status" value="1"/>
</dbReference>
<evidence type="ECO:0000256" key="1">
    <source>
        <dbReference type="ARBA" id="ARBA00022801"/>
    </source>
</evidence>